<comment type="caution">
    <text evidence="1">The sequence shown here is derived from an EMBL/GenBank/DDBJ whole genome shotgun (WGS) entry which is preliminary data.</text>
</comment>
<reference evidence="1 2" key="1">
    <citation type="journal article" date="2021" name="Hortic Res">
        <title>Chromosome-scale assembly of the Dendrobium chrysotoxum genome enhances the understanding of orchid evolution.</title>
        <authorList>
            <person name="Zhang Y."/>
            <person name="Zhang G.Q."/>
            <person name="Zhang D."/>
            <person name="Liu X.D."/>
            <person name="Xu X.Y."/>
            <person name="Sun W.H."/>
            <person name="Yu X."/>
            <person name="Zhu X."/>
            <person name="Wang Z.W."/>
            <person name="Zhao X."/>
            <person name="Zhong W.Y."/>
            <person name="Chen H."/>
            <person name="Yin W.L."/>
            <person name="Huang T."/>
            <person name="Niu S.C."/>
            <person name="Liu Z.J."/>
        </authorList>
    </citation>
    <scope>NUCLEOTIDE SEQUENCE [LARGE SCALE GENOMIC DNA]</scope>
    <source>
        <strain evidence="1">Lindl</strain>
    </source>
</reference>
<name>A0AAV7G4P4_DENCH</name>
<accession>A0AAV7G4P4</accession>
<gene>
    <name evidence="1" type="ORF">IEQ34_018475</name>
</gene>
<evidence type="ECO:0000313" key="1">
    <source>
        <dbReference type="EMBL" id="KAH0451176.1"/>
    </source>
</evidence>
<dbReference type="EMBL" id="JAGFBR010000017">
    <property type="protein sequence ID" value="KAH0451176.1"/>
    <property type="molecule type" value="Genomic_DNA"/>
</dbReference>
<proteinExistence type="predicted"/>
<keyword evidence="2" id="KW-1185">Reference proteome</keyword>
<dbReference type="Proteomes" id="UP000775213">
    <property type="component" value="Unassembled WGS sequence"/>
</dbReference>
<evidence type="ECO:0000313" key="2">
    <source>
        <dbReference type="Proteomes" id="UP000775213"/>
    </source>
</evidence>
<sequence>MELIDISMMCAEARDHINDVEVKVLEQQCIDQGFIQGFWKGVRLVQCKTGVKVEGLVPRQASDDSPFD</sequence>
<dbReference type="AlphaFoldDB" id="A0AAV7G4P4"/>
<protein>
    <submittedName>
        <fullName evidence="1">Uncharacterized protein</fullName>
    </submittedName>
</protein>
<organism evidence="1 2">
    <name type="scientific">Dendrobium chrysotoxum</name>
    <name type="common">Orchid</name>
    <dbReference type="NCBI Taxonomy" id="161865"/>
    <lineage>
        <taxon>Eukaryota</taxon>
        <taxon>Viridiplantae</taxon>
        <taxon>Streptophyta</taxon>
        <taxon>Embryophyta</taxon>
        <taxon>Tracheophyta</taxon>
        <taxon>Spermatophyta</taxon>
        <taxon>Magnoliopsida</taxon>
        <taxon>Liliopsida</taxon>
        <taxon>Asparagales</taxon>
        <taxon>Orchidaceae</taxon>
        <taxon>Epidendroideae</taxon>
        <taxon>Malaxideae</taxon>
        <taxon>Dendrobiinae</taxon>
        <taxon>Dendrobium</taxon>
    </lineage>
</organism>